<reference evidence="11" key="1">
    <citation type="journal article" date="2021" name="PeerJ">
        <title>Extensive microbial diversity within the chicken gut microbiome revealed by metagenomics and culture.</title>
        <authorList>
            <person name="Gilroy R."/>
            <person name="Ravi A."/>
            <person name="Getino M."/>
            <person name="Pursley I."/>
            <person name="Horton D.L."/>
            <person name="Alikhan N.F."/>
            <person name="Baker D."/>
            <person name="Gharbi K."/>
            <person name="Hall N."/>
            <person name="Watson M."/>
            <person name="Adriaenssens E.M."/>
            <person name="Foster-Nyarko E."/>
            <person name="Jarju S."/>
            <person name="Secka A."/>
            <person name="Antonio M."/>
            <person name="Oren A."/>
            <person name="Chaudhuri R.R."/>
            <person name="La Ragione R."/>
            <person name="Hildebrand F."/>
            <person name="Pallen M.J."/>
        </authorList>
    </citation>
    <scope>NUCLEOTIDE SEQUENCE</scope>
    <source>
        <strain evidence="11">CHK192-19661</strain>
    </source>
</reference>
<dbReference type="InterPro" id="IPR024932">
    <property type="entry name" value="ApbE"/>
</dbReference>
<comment type="subcellular location">
    <subcellularLocation>
        <location evidence="10">Cell inner membrane</location>
        <topology evidence="10">Lipid-anchor</topology>
        <orientation evidence="10">Periplasmic side</orientation>
    </subcellularLocation>
</comment>
<keyword evidence="10" id="KW-0997">Cell inner membrane</keyword>
<dbReference type="PANTHER" id="PTHR30040">
    <property type="entry name" value="THIAMINE BIOSYNTHESIS LIPOPROTEIN APBE"/>
    <property type="match status" value="1"/>
</dbReference>
<evidence type="ECO:0000256" key="2">
    <source>
        <dbReference type="ARBA" id="ARBA00011955"/>
    </source>
</evidence>
<organism evidence="11 12">
    <name type="scientific">Candidatus Borkfalkia avicola</name>
    <dbReference type="NCBI Taxonomy" id="2838503"/>
    <lineage>
        <taxon>Bacteria</taxon>
        <taxon>Bacillati</taxon>
        <taxon>Bacillota</taxon>
        <taxon>Clostridia</taxon>
        <taxon>Christensenellales</taxon>
        <taxon>Christensenellaceae</taxon>
        <taxon>Candidatus Borkfalkia</taxon>
    </lineage>
</organism>
<dbReference type="Gene3D" id="3.10.520.10">
    <property type="entry name" value="ApbE-like domains"/>
    <property type="match status" value="1"/>
</dbReference>
<dbReference type="GO" id="GO:0016740">
    <property type="term" value="F:transferase activity"/>
    <property type="evidence" value="ECO:0007669"/>
    <property type="project" value="UniProtKB-UniRule"/>
</dbReference>
<keyword evidence="7 10" id="KW-0274">FAD</keyword>
<evidence type="ECO:0000256" key="10">
    <source>
        <dbReference type="RuleBase" id="RU363002"/>
    </source>
</evidence>
<dbReference type="EMBL" id="DXCF01000013">
    <property type="protein sequence ID" value="HIZ09317.1"/>
    <property type="molecule type" value="Genomic_DNA"/>
</dbReference>
<name>A0A9D2D623_9FIRM</name>
<reference evidence="11" key="2">
    <citation type="submission" date="2021-04" db="EMBL/GenBank/DDBJ databases">
        <authorList>
            <person name="Gilroy R."/>
        </authorList>
    </citation>
    <scope>NUCLEOTIDE SEQUENCE</scope>
    <source>
        <strain evidence="11">CHK192-19661</strain>
    </source>
</reference>
<keyword evidence="8 10" id="KW-0460">Magnesium</keyword>
<evidence type="ECO:0000313" key="12">
    <source>
        <dbReference type="Proteomes" id="UP000824025"/>
    </source>
</evidence>
<sequence>MKKRAIAALALTAALFFAGCAGNTEGGTYFVQFDMQRQNVFIDGEQIGASEFTSLSGKMRDRIAALEEEFSTDLAGSDLSRVNAAAAGETVSVSGDTMEAFTLAESYASLTGGNFSPALFPLTELWKFSPAYEGHYNDPRPSPSADEIAAAKAVSDLSLFDADAGAKTITKAQSGAKLDFGGIAKGYMSDAALALLLGQYEGRQVDAIFSVMSNSILLGQKVNKDGTRRNYTASVTNPRYDPEEPADAGLYIVELSDCALTTSADNYRFYVYDGRIYPHIIDGSTGEPANNGVISITIVMPLSVPHAGAFSDALSTAGFCMPLTDALAFYEEMNGIYGCTAAVITADFRYYVIGDAQVIGRKQFAQYANDNLGANNDVDAIREVFTRADPEDASDVVIPCEEELAYRGRMAAQSA</sequence>
<evidence type="ECO:0000256" key="9">
    <source>
        <dbReference type="ARBA" id="ARBA00048540"/>
    </source>
</evidence>
<keyword evidence="10" id="KW-1003">Cell membrane</keyword>
<feature type="chain" id="PRO_5039749630" description="FAD:protein FMN transferase" evidence="10">
    <location>
        <begin position="22"/>
        <end position="415"/>
    </location>
</feature>
<accession>A0A9D2D623</accession>
<evidence type="ECO:0000256" key="3">
    <source>
        <dbReference type="ARBA" id="ARBA00016337"/>
    </source>
</evidence>
<dbReference type="AlphaFoldDB" id="A0A9D2D623"/>
<evidence type="ECO:0000256" key="4">
    <source>
        <dbReference type="ARBA" id="ARBA00022630"/>
    </source>
</evidence>
<comment type="catalytic activity">
    <reaction evidence="9 10">
        <text>L-threonyl-[protein] + FAD = FMN-L-threonyl-[protein] + AMP + H(+)</text>
        <dbReference type="Rhea" id="RHEA:36847"/>
        <dbReference type="Rhea" id="RHEA-COMP:11060"/>
        <dbReference type="Rhea" id="RHEA-COMP:11061"/>
        <dbReference type="ChEBI" id="CHEBI:15378"/>
        <dbReference type="ChEBI" id="CHEBI:30013"/>
        <dbReference type="ChEBI" id="CHEBI:57692"/>
        <dbReference type="ChEBI" id="CHEBI:74257"/>
        <dbReference type="ChEBI" id="CHEBI:456215"/>
        <dbReference type="EC" id="2.7.1.180"/>
    </reaction>
</comment>
<dbReference type="SUPFAM" id="SSF143631">
    <property type="entry name" value="ApbE-like"/>
    <property type="match status" value="1"/>
</dbReference>
<evidence type="ECO:0000313" key="11">
    <source>
        <dbReference type="EMBL" id="HIZ09317.1"/>
    </source>
</evidence>
<proteinExistence type="inferred from homology"/>
<keyword evidence="5 10" id="KW-0808">Transferase</keyword>
<protein>
    <recommendedName>
        <fullName evidence="3 10">FAD:protein FMN transferase</fullName>
        <ecNumber evidence="2 10">2.7.1.180</ecNumber>
    </recommendedName>
</protein>
<gene>
    <name evidence="11" type="ORF">H9726_02395</name>
</gene>
<dbReference type="PANTHER" id="PTHR30040:SF2">
    <property type="entry name" value="FAD:PROTEIN FMN TRANSFERASE"/>
    <property type="match status" value="1"/>
</dbReference>
<comment type="similarity">
    <text evidence="10">Belongs to the ApbE family.</text>
</comment>
<feature type="signal peptide" evidence="10">
    <location>
        <begin position="1"/>
        <end position="21"/>
    </location>
</feature>
<dbReference type="EC" id="2.7.1.180" evidence="2 10"/>
<keyword evidence="4 10" id="KW-0285">Flavoprotein</keyword>
<dbReference type="InterPro" id="IPR003374">
    <property type="entry name" value="ApbE-like_sf"/>
</dbReference>
<evidence type="ECO:0000256" key="5">
    <source>
        <dbReference type="ARBA" id="ARBA00022679"/>
    </source>
</evidence>
<evidence type="ECO:0000256" key="1">
    <source>
        <dbReference type="ARBA" id="ARBA00001946"/>
    </source>
</evidence>
<comment type="function">
    <text evidence="10">Flavin transferase that catalyzes the transfer of the FMN moiety of FAD and its covalent binding to the hydroxyl group of a threonine residue in a target flavoprotein.</text>
</comment>
<dbReference type="PROSITE" id="PS51257">
    <property type="entry name" value="PROKAR_LIPOPROTEIN"/>
    <property type="match status" value="1"/>
</dbReference>
<dbReference type="Pfam" id="PF02424">
    <property type="entry name" value="ApbE"/>
    <property type="match status" value="1"/>
</dbReference>
<keyword evidence="10" id="KW-0449">Lipoprotein</keyword>
<keyword evidence="6 10" id="KW-0479">Metal-binding</keyword>
<comment type="cofactor">
    <cofactor evidence="1 10">
        <name>Mg(2+)</name>
        <dbReference type="ChEBI" id="CHEBI:18420"/>
    </cofactor>
</comment>
<evidence type="ECO:0000256" key="8">
    <source>
        <dbReference type="ARBA" id="ARBA00022842"/>
    </source>
</evidence>
<dbReference type="GO" id="GO:0005886">
    <property type="term" value="C:plasma membrane"/>
    <property type="evidence" value="ECO:0007669"/>
    <property type="project" value="UniProtKB-SubCell"/>
</dbReference>
<keyword evidence="10" id="KW-0472">Membrane</keyword>
<evidence type="ECO:0000256" key="6">
    <source>
        <dbReference type="ARBA" id="ARBA00022723"/>
    </source>
</evidence>
<dbReference type="GO" id="GO:0046872">
    <property type="term" value="F:metal ion binding"/>
    <property type="evidence" value="ECO:0007669"/>
    <property type="project" value="UniProtKB-UniRule"/>
</dbReference>
<keyword evidence="10" id="KW-0732">Signal</keyword>
<evidence type="ECO:0000256" key="7">
    <source>
        <dbReference type="ARBA" id="ARBA00022827"/>
    </source>
</evidence>
<comment type="caution">
    <text evidence="11">The sequence shown here is derived from an EMBL/GenBank/DDBJ whole genome shotgun (WGS) entry which is preliminary data.</text>
</comment>
<dbReference type="Proteomes" id="UP000824025">
    <property type="component" value="Unassembled WGS sequence"/>
</dbReference>